<name>A0A9D1FKR0_9FIRM</name>
<dbReference type="GO" id="GO:0003700">
    <property type="term" value="F:DNA-binding transcription factor activity"/>
    <property type="evidence" value="ECO:0007669"/>
    <property type="project" value="InterPro"/>
</dbReference>
<sequence length="287" mass="32129">MENVVDRYCWEEHRKILTPRESGVPALQTFGLCSLNRAGQPLGTHVHEGCMEIVFLVKGFQIYEAGGAGFNLSGSDIFVAYPGEPHSSGSYPESVCDLIWMQVNLADPIPFFGLDQDHARYLRESLRSLPRLFSGDVALRNTLTEAFYGLAQGTEEERYLAEQKLAFSLFRMKQLSKKPVPRRTDSIGEALAFIHANLGEPILLEDAAACCGLSLSRFKVKFKEETGVTPREYINHVKIEQAKRLLEQGASVTDTALDLGFTTPNYFAVMFKKYTGQTPSEYQSRAR</sequence>
<dbReference type="AlphaFoldDB" id="A0A9D1FKR0"/>
<dbReference type="PRINTS" id="PR00032">
    <property type="entry name" value="HTHARAC"/>
</dbReference>
<dbReference type="Gene3D" id="1.10.10.60">
    <property type="entry name" value="Homeodomain-like"/>
    <property type="match status" value="2"/>
</dbReference>
<evidence type="ECO:0000256" key="2">
    <source>
        <dbReference type="ARBA" id="ARBA00023125"/>
    </source>
</evidence>
<organism evidence="5 6">
    <name type="scientific">Candidatus Merdivicinus excrementipullorum</name>
    <dbReference type="NCBI Taxonomy" id="2840867"/>
    <lineage>
        <taxon>Bacteria</taxon>
        <taxon>Bacillati</taxon>
        <taxon>Bacillota</taxon>
        <taxon>Clostridia</taxon>
        <taxon>Eubacteriales</taxon>
        <taxon>Oscillospiraceae</taxon>
        <taxon>Oscillospiraceae incertae sedis</taxon>
        <taxon>Candidatus Merdivicinus</taxon>
    </lineage>
</organism>
<gene>
    <name evidence="5" type="ORF">IAB51_01810</name>
</gene>
<dbReference type="PROSITE" id="PS00041">
    <property type="entry name" value="HTH_ARAC_FAMILY_1"/>
    <property type="match status" value="1"/>
</dbReference>
<dbReference type="Pfam" id="PF12833">
    <property type="entry name" value="HTH_18"/>
    <property type="match status" value="1"/>
</dbReference>
<dbReference type="InterPro" id="IPR037923">
    <property type="entry name" value="HTH-like"/>
</dbReference>
<keyword evidence="2" id="KW-0238">DNA-binding</keyword>
<evidence type="ECO:0000259" key="4">
    <source>
        <dbReference type="PROSITE" id="PS01124"/>
    </source>
</evidence>
<evidence type="ECO:0000256" key="1">
    <source>
        <dbReference type="ARBA" id="ARBA00023015"/>
    </source>
</evidence>
<evidence type="ECO:0000313" key="6">
    <source>
        <dbReference type="Proteomes" id="UP000824002"/>
    </source>
</evidence>
<dbReference type="PROSITE" id="PS01124">
    <property type="entry name" value="HTH_ARAC_FAMILY_2"/>
    <property type="match status" value="1"/>
</dbReference>
<dbReference type="InterPro" id="IPR018060">
    <property type="entry name" value="HTH_AraC"/>
</dbReference>
<reference evidence="5" key="2">
    <citation type="journal article" date="2021" name="PeerJ">
        <title>Extensive microbial diversity within the chicken gut microbiome revealed by metagenomics and culture.</title>
        <authorList>
            <person name="Gilroy R."/>
            <person name="Ravi A."/>
            <person name="Getino M."/>
            <person name="Pursley I."/>
            <person name="Horton D.L."/>
            <person name="Alikhan N.F."/>
            <person name="Baker D."/>
            <person name="Gharbi K."/>
            <person name="Hall N."/>
            <person name="Watson M."/>
            <person name="Adriaenssens E.M."/>
            <person name="Foster-Nyarko E."/>
            <person name="Jarju S."/>
            <person name="Secka A."/>
            <person name="Antonio M."/>
            <person name="Oren A."/>
            <person name="Chaudhuri R.R."/>
            <person name="La Ragione R."/>
            <person name="Hildebrand F."/>
            <person name="Pallen M.J."/>
        </authorList>
    </citation>
    <scope>NUCLEOTIDE SEQUENCE</scope>
    <source>
        <strain evidence="5">CHK199-13235</strain>
    </source>
</reference>
<reference evidence="5" key="1">
    <citation type="submission" date="2020-10" db="EMBL/GenBank/DDBJ databases">
        <authorList>
            <person name="Gilroy R."/>
        </authorList>
    </citation>
    <scope>NUCLEOTIDE SEQUENCE</scope>
    <source>
        <strain evidence="5">CHK199-13235</strain>
    </source>
</reference>
<protein>
    <submittedName>
        <fullName evidence="5">Helix-turn-helix transcriptional regulator</fullName>
    </submittedName>
</protein>
<dbReference type="Proteomes" id="UP000824002">
    <property type="component" value="Unassembled WGS sequence"/>
</dbReference>
<dbReference type="EMBL" id="DVJP01000017">
    <property type="protein sequence ID" value="HIS75523.1"/>
    <property type="molecule type" value="Genomic_DNA"/>
</dbReference>
<dbReference type="SUPFAM" id="SSF51215">
    <property type="entry name" value="Regulatory protein AraC"/>
    <property type="match status" value="1"/>
</dbReference>
<comment type="caution">
    <text evidence="5">The sequence shown here is derived from an EMBL/GenBank/DDBJ whole genome shotgun (WGS) entry which is preliminary data.</text>
</comment>
<dbReference type="PANTHER" id="PTHR43280:SF28">
    <property type="entry name" value="HTH-TYPE TRANSCRIPTIONAL ACTIVATOR RHAS"/>
    <property type="match status" value="1"/>
</dbReference>
<dbReference type="SMART" id="SM00342">
    <property type="entry name" value="HTH_ARAC"/>
    <property type="match status" value="1"/>
</dbReference>
<keyword evidence="3" id="KW-0804">Transcription</keyword>
<dbReference type="InterPro" id="IPR009057">
    <property type="entry name" value="Homeodomain-like_sf"/>
</dbReference>
<keyword evidence="1" id="KW-0805">Transcription regulation</keyword>
<dbReference type="PANTHER" id="PTHR43280">
    <property type="entry name" value="ARAC-FAMILY TRANSCRIPTIONAL REGULATOR"/>
    <property type="match status" value="1"/>
</dbReference>
<evidence type="ECO:0000256" key="3">
    <source>
        <dbReference type="ARBA" id="ARBA00023163"/>
    </source>
</evidence>
<proteinExistence type="predicted"/>
<accession>A0A9D1FKR0</accession>
<dbReference type="InterPro" id="IPR018062">
    <property type="entry name" value="HTH_AraC-typ_CS"/>
</dbReference>
<dbReference type="SUPFAM" id="SSF46689">
    <property type="entry name" value="Homeodomain-like"/>
    <property type="match status" value="2"/>
</dbReference>
<evidence type="ECO:0000313" key="5">
    <source>
        <dbReference type="EMBL" id="HIS75523.1"/>
    </source>
</evidence>
<dbReference type="GO" id="GO:0043565">
    <property type="term" value="F:sequence-specific DNA binding"/>
    <property type="evidence" value="ECO:0007669"/>
    <property type="project" value="InterPro"/>
</dbReference>
<dbReference type="InterPro" id="IPR020449">
    <property type="entry name" value="Tscrpt_reg_AraC-type_HTH"/>
</dbReference>
<feature type="domain" description="HTH araC/xylS-type" evidence="4">
    <location>
        <begin position="188"/>
        <end position="285"/>
    </location>
</feature>